<accession>A0A232ENE4</accession>
<gene>
    <name evidence="1" type="ORF">TSAR_015563</name>
</gene>
<dbReference type="AlphaFoldDB" id="A0A232ENE4"/>
<protein>
    <submittedName>
        <fullName evidence="1">Uncharacterized protein</fullName>
    </submittedName>
</protein>
<comment type="caution">
    <text evidence="1">The sequence shown here is derived from an EMBL/GenBank/DDBJ whole genome shotgun (WGS) entry which is preliminary data.</text>
</comment>
<evidence type="ECO:0000313" key="2">
    <source>
        <dbReference type="Proteomes" id="UP000215335"/>
    </source>
</evidence>
<keyword evidence="2" id="KW-1185">Reference proteome</keyword>
<dbReference type="Proteomes" id="UP000215335">
    <property type="component" value="Unassembled WGS sequence"/>
</dbReference>
<dbReference type="EMBL" id="NNAY01003181">
    <property type="protein sequence ID" value="OXU19858.1"/>
    <property type="molecule type" value="Genomic_DNA"/>
</dbReference>
<proteinExistence type="predicted"/>
<organism evidence="1 2">
    <name type="scientific">Trichomalopsis sarcophagae</name>
    <dbReference type="NCBI Taxonomy" id="543379"/>
    <lineage>
        <taxon>Eukaryota</taxon>
        <taxon>Metazoa</taxon>
        <taxon>Ecdysozoa</taxon>
        <taxon>Arthropoda</taxon>
        <taxon>Hexapoda</taxon>
        <taxon>Insecta</taxon>
        <taxon>Pterygota</taxon>
        <taxon>Neoptera</taxon>
        <taxon>Endopterygota</taxon>
        <taxon>Hymenoptera</taxon>
        <taxon>Apocrita</taxon>
        <taxon>Proctotrupomorpha</taxon>
        <taxon>Chalcidoidea</taxon>
        <taxon>Pteromalidae</taxon>
        <taxon>Pteromalinae</taxon>
        <taxon>Trichomalopsis</taxon>
    </lineage>
</organism>
<evidence type="ECO:0000313" key="1">
    <source>
        <dbReference type="EMBL" id="OXU19858.1"/>
    </source>
</evidence>
<reference evidence="1 2" key="1">
    <citation type="journal article" date="2017" name="Curr. Biol.">
        <title>The Evolution of Venom by Co-option of Single-Copy Genes.</title>
        <authorList>
            <person name="Martinson E.O."/>
            <person name="Mrinalini"/>
            <person name="Kelkar Y.D."/>
            <person name="Chang C.H."/>
            <person name="Werren J.H."/>
        </authorList>
    </citation>
    <scope>NUCLEOTIDE SEQUENCE [LARGE SCALE GENOMIC DNA]</scope>
    <source>
        <strain evidence="1 2">Alberta</strain>
        <tissue evidence="1">Whole body</tissue>
    </source>
</reference>
<name>A0A232ENE4_9HYME</name>
<sequence>MTYFVKTIQLNLLCFNVRQNSVTERMTRRWKKNKIVGCNVSRSGDKGYGWILGPELRVGKNADELNFWQVGPVKWPGA</sequence>